<keyword evidence="3" id="KW-0812">Transmembrane</keyword>
<dbReference type="Proteomes" id="UP000285120">
    <property type="component" value="Unassembled WGS sequence"/>
</dbReference>
<feature type="domain" description="Putative zinc-finger" evidence="4">
    <location>
        <begin position="10"/>
        <end position="38"/>
    </location>
</feature>
<keyword evidence="6" id="KW-1185">Reference proteome</keyword>
<dbReference type="RefSeq" id="WP_120193064.1">
    <property type="nucleotide sequence ID" value="NZ_RAPK01000008.1"/>
</dbReference>
<dbReference type="Pfam" id="PF13490">
    <property type="entry name" value="zf-HC2"/>
    <property type="match status" value="1"/>
</dbReference>
<organism evidence="5 6">
    <name type="scientific">Sinobaca qinghaiensis</name>
    <dbReference type="NCBI Taxonomy" id="342944"/>
    <lineage>
        <taxon>Bacteria</taxon>
        <taxon>Bacillati</taxon>
        <taxon>Bacillota</taxon>
        <taxon>Bacilli</taxon>
        <taxon>Bacillales</taxon>
        <taxon>Sporolactobacillaceae</taxon>
        <taxon>Sinobaca</taxon>
    </lineage>
</organism>
<keyword evidence="3" id="KW-1133">Transmembrane helix</keyword>
<accession>A0A419V5C9</accession>
<dbReference type="Gene3D" id="1.10.10.1320">
    <property type="entry name" value="Anti-sigma factor, zinc-finger domain"/>
    <property type="match status" value="1"/>
</dbReference>
<dbReference type="AlphaFoldDB" id="A0A419V5C9"/>
<comment type="similarity">
    <text evidence="1">Belongs to the zinc-associated anti-sigma factor (ZAS) superfamily. Anti-sigma-W factor family.</text>
</comment>
<feature type="transmembrane region" description="Helical" evidence="3">
    <location>
        <begin position="89"/>
        <end position="108"/>
    </location>
</feature>
<protein>
    <recommendedName>
        <fullName evidence="2">Anti-sigma-W factor RsiW</fullName>
    </recommendedName>
</protein>
<dbReference type="InterPro" id="IPR027383">
    <property type="entry name" value="Znf_put"/>
</dbReference>
<evidence type="ECO:0000256" key="2">
    <source>
        <dbReference type="ARBA" id="ARBA00024438"/>
    </source>
</evidence>
<gene>
    <name evidence="5" type="ORF">ATL39_1873</name>
</gene>
<evidence type="ECO:0000256" key="1">
    <source>
        <dbReference type="ARBA" id="ARBA00024353"/>
    </source>
</evidence>
<evidence type="ECO:0000256" key="3">
    <source>
        <dbReference type="SAM" id="Phobius"/>
    </source>
</evidence>
<keyword evidence="3" id="KW-0472">Membrane</keyword>
<sequence length="209" mass="23607">MACQKKEEKQIDQYLDGELSAAERKELFAHFEKCPACAAHYRELNKTVMFVQSTSHLEAPPRMTDQIMQNLPSRKKKPGWRKWGRRHPIMAAAAIFVLLMSSSMMSIWNDQSAGQIAVAGGENVEVDHEHGKVIVPEGEVVRGDLMVRNGEVEVHGEIQGDLTVINGEPYLASAGHVAGDIEDVDQALEWMWYYTKKFTTEAFTWNTEE</sequence>
<reference evidence="5 6" key="1">
    <citation type="submission" date="2018-09" db="EMBL/GenBank/DDBJ databases">
        <title>Genomic Encyclopedia of Archaeal and Bacterial Type Strains, Phase II (KMG-II): from individual species to whole genera.</title>
        <authorList>
            <person name="Goeker M."/>
        </authorList>
    </citation>
    <scope>NUCLEOTIDE SEQUENCE [LARGE SCALE GENOMIC DNA]</scope>
    <source>
        <strain evidence="5 6">DSM 17008</strain>
    </source>
</reference>
<evidence type="ECO:0000313" key="6">
    <source>
        <dbReference type="Proteomes" id="UP000285120"/>
    </source>
</evidence>
<dbReference type="OrthoDB" id="9782842at2"/>
<dbReference type="InterPro" id="IPR041916">
    <property type="entry name" value="Anti_sigma_zinc_sf"/>
</dbReference>
<comment type="caution">
    <text evidence="5">The sequence shown here is derived from an EMBL/GenBank/DDBJ whole genome shotgun (WGS) entry which is preliminary data.</text>
</comment>
<evidence type="ECO:0000313" key="5">
    <source>
        <dbReference type="EMBL" id="RKD73576.1"/>
    </source>
</evidence>
<proteinExistence type="inferred from homology"/>
<name>A0A419V5C9_9BACL</name>
<evidence type="ECO:0000259" key="4">
    <source>
        <dbReference type="Pfam" id="PF13490"/>
    </source>
</evidence>
<dbReference type="EMBL" id="RAPK01000008">
    <property type="protein sequence ID" value="RKD73576.1"/>
    <property type="molecule type" value="Genomic_DNA"/>
</dbReference>